<feature type="chain" id="PRO_5014715708" evidence="3">
    <location>
        <begin position="24"/>
        <end position="506"/>
    </location>
</feature>
<dbReference type="Gene3D" id="3.40.50.1110">
    <property type="entry name" value="SGNH hydrolase"/>
    <property type="match status" value="2"/>
</dbReference>
<comment type="caution">
    <text evidence="5">The sequence shown here is derived from an EMBL/GenBank/DDBJ whole genome shotgun (WGS) entry which is preliminary data.</text>
</comment>
<keyword evidence="3" id="KW-0732">Signal</keyword>
<keyword evidence="6" id="KW-1185">Reference proteome</keyword>
<dbReference type="EMBL" id="LKTS01000034">
    <property type="protein sequence ID" value="PKD17747.1"/>
    <property type="molecule type" value="Genomic_DNA"/>
</dbReference>
<feature type="domain" description="SGNH hydrolase-type esterase" evidence="4">
    <location>
        <begin position="277"/>
        <end position="477"/>
    </location>
</feature>
<dbReference type="OrthoDB" id="9807041at2"/>
<dbReference type="AlphaFoldDB" id="A0A2N0TSN8"/>
<gene>
    <name evidence="5" type="ORF">APR41_05790</name>
</gene>
<organism evidence="5 6">
    <name type="scientific">Salegentibacter salinarum</name>
    <dbReference type="NCBI Taxonomy" id="447422"/>
    <lineage>
        <taxon>Bacteria</taxon>
        <taxon>Pseudomonadati</taxon>
        <taxon>Bacteroidota</taxon>
        <taxon>Flavobacteriia</taxon>
        <taxon>Flavobacteriales</taxon>
        <taxon>Flavobacteriaceae</taxon>
        <taxon>Salegentibacter</taxon>
    </lineage>
</organism>
<dbReference type="PROSITE" id="PS51257">
    <property type="entry name" value="PROKAR_LIPOPROTEIN"/>
    <property type="match status" value="1"/>
</dbReference>
<name>A0A2N0TSN8_9FLAO</name>
<dbReference type="PANTHER" id="PTHR43695">
    <property type="entry name" value="PUTATIVE (AFU_ORTHOLOGUE AFUA_2G17250)-RELATED"/>
    <property type="match status" value="1"/>
</dbReference>
<dbReference type="PANTHER" id="PTHR43695:SF1">
    <property type="entry name" value="RHAMNOGALACTURONAN ACETYLESTERASE"/>
    <property type="match status" value="1"/>
</dbReference>
<evidence type="ECO:0000256" key="3">
    <source>
        <dbReference type="SAM" id="SignalP"/>
    </source>
</evidence>
<dbReference type="InterPro" id="IPR036514">
    <property type="entry name" value="SGNH_hydro_sf"/>
</dbReference>
<protein>
    <submittedName>
        <fullName evidence="5">Rhamnogalacturonan acetylesterase</fullName>
    </submittedName>
</protein>
<keyword evidence="2" id="KW-0378">Hydrolase</keyword>
<feature type="signal peptide" evidence="3">
    <location>
        <begin position="1"/>
        <end position="23"/>
    </location>
</feature>
<evidence type="ECO:0000256" key="2">
    <source>
        <dbReference type="ARBA" id="ARBA00022801"/>
    </source>
</evidence>
<evidence type="ECO:0000256" key="1">
    <source>
        <dbReference type="ARBA" id="ARBA00008668"/>
    </source>
</evidence>
<dbReference type="STRING" id="447422.SAMN05660903_01179"/>
<proteinExistence type="inferred from homology"/>
<dbReference type="RefSeq" id="WP_079712327.1">
    <property type="nucleotide sequence ID" value="NZ_FUZC01000003.1"/>
</dbReference>
<dbReference type="Pfam" id="PF13472">
    <property type="entry name" value="Lipase_GDSL_2"/>
    <property type="match status" value="2"/>
</dbReference>
<dbReference type="InterPro" id="IPR037459">
    <property type="entry name" value="RhgT-like"/>
</dbReference>
<dbReference type="CDD" id="cd01821">
    <property type="entry name" value="Rhamnogalacturan_acetylesterase_like"/>
    <property type="match status" value="2"/>
</dbReference>
<dbReference type="InterPro" id="IPR013830">
    <property type="entry name" value="SGNH_hydro"/>
</dbReference>
<evidence type="ECO:0000313" key="6">
    <source>
        <dbReference type="Proteomes" id="UP000232673"/>
    </source>
</evidence>
<reference evidence="5 6" key="1">
    <citation type="submission" date="2015-10" db="EMBL/GenBank/DDBJ databases">
        <title>Draft genome sequence of Salegentibacter salinarum KCTC 12975.</title>
        <authorList>
            <person name="Lin W."/>
            <person name="Zheng Q."/>
        </authorList>
    </citation>
    <scope>NUCLEOTIDE SEQUENCE [LARGE SCALE GENOMIC DNA]</scope>
    <source>
        <strain evidence="5 6">KCTC 12975</strain>
    </source>
</reference>
<dbReference type="GO" id="GO:0016788">
    <property type="term" value="F:hydrolase activity, acting on ester bonds"/>
    <property type="evidence" value="ECO:0007669"/>
    <property type="project" value="UniProtKB-ARBA"/>
</dbReference>
<sequence length="506" mass="56782">MKSLKIFFLVVSVILLIGCSNNNSEKQKPTVYLVGDSTVKNGQGDGAGGLWGWGDYIGQFLDTSEIEVENHALGGTSSRTFQRQGLWKPVKDSLKKGDYVLIQFGHNDAGPINDDFRARGTIKGIGDESEEIDNMLTGEHEIVHSYGWYIRKLITDAKEEGAIPIIMSPIPRNNWKNGKVPRNNDSYGGWAKQVAKEENVTFIDLNEKMAMAIEKEGEDQVTGKYFYRRDHTHTSARGALLAASIVVEGIKASENKLRDYMLENPEVELPSKKNVFLIGDSTVANNNDEEAVGWGVPIEQYFDTTRVNVINKARGGRSSRTFRNEGLWDAIKDSIKEGDFVLMQFGHNDGGDVTKLKHRASLKGMSDSIQEVAKPDGSKEEVHTYGWYMKKYISEAKEKGARPIVFSHIPRNKWANGNVERANDSYGKWAREAAEQENALFIDLNDSIAKKYEEIGPEEVSSFFPKDHTHTNMEGAELNAFIIAKNLKQAKETGIRDYIFIKEKKE</sequence>
<feature type="domain" description="SGNH hydrolase-type esterase" evidence="4">
    <location>
        <begin position="34"/>
        <end position="238"/>
    </location>
</feature>
<dbReference type="Proteomes" id="UP000232673">
    <property type="component" value="Unassembled WGS sequence"/>
</dbReference>
<comment type="similarity">
    <text evidence="1">Belongs to the 'GDSL' lipolytic enzyme family.</text>
</comment>
<evidence type="ECO:0000259" key="4">
    <source>
        <dbReference type="Pfam" id="PF13472"/>
    </source>
</evidence>
<evidence type="ECO:0000313" key="5">
    <source>
        <dbReference type="EMBL" id="PKD17747.1"/>
    </source>
</evidence>
<dbReference type="SUPFAM" id="SSF52266">
    <property type="entry name" value="SGNH hydrolase"/>
    <property type="match status" value="2"/>
</dbReference>
<accession>A0A2N0TSN8</accession>